<dbReference type="PANTHER" id="PTHR11455:SF18">
    <property type="entry name" value="SI:CH1073-390K14.1"/>
    <property type="match status" value="1"/>
</dbReference>
<dbReference type="SUPFAM" id="SSF48173">
    <property type="entry name" value="Cryptochrome/photolyase FAD-binding domain"/>
    <property type="match status" value="1"/>
</dbReference>
<dbReference type="Gene3D" id="1.10.579.10">
    <property type="entry name" value="DNA Cyclobutane Dipyrimidine Photolyase, subunit A, domain 3"/>
    <property type="match status" value="1"/>
</dbReference>
<evidence type="ECO:0000256" key="3">
    <source>
        <dbReference type="ARBA" id="ARBA00022827"/>
    </source>
</evidence>
<dbReference type="Proteomes" id="UP001501410">
    <property type="component" value="Unassembled WGS sequence"/>
</dbReference>
<comment type="cofactor">
    <cofactor evidence="1">
        <name>FAD</name>
        <dbReference type="ChEBI" id="CHEBI:57692"/>
    </cofactor>
</comment>
<proteinExistence type="predicted"/>
<evidence type="ECO:0000313" key="6">
    <source>
        <dbReference type="Proteomes" id="UP001501410"/>
    </source>
</evidence>
<evidence type="ECO:0000256" key="2">
    <source>
        <dbReference type="ARBA" id="ARBA00022630"/>
    </source>
</evidence>
<dbReference type="PANTHER" id="PTHR11455">
    <property type="entry name" value="CRYPTOCHROME"/>
    <property type="match status" value="1"/>
</dbReference>
<sequence length="367" mass="42731">MFAVLPYAELLSCIDNIDPVAYARTRNYQTGSVTRLSPYISRGVVSTRFIFDRLRAAGHTWKEMEKLVQELAWRDYFQRVWQVRGPSLVEELKHPQQHIVHGEIPVAVVNAVTGIQAIDEGIFGLYREGYMHNHMRMYVASVCCNIGRAHWLQPARWMYYHLLDADWGSNACSWQWVCGAFSNKRYFANQENINRFFGTAQQHTFLDLPYEAMEHIPVPDVLSRSTPFMVDALLPASDEIASAHSEKVLLYNWYNLDPFWHKDEPCTRILLLEPEIFGRYPIAPHSVAFMLQLARAIPGLRVFTGSFAELKQYFPHARFYYKEHPWNHYDGCEEPRDWLAPGVNGWYPGFFPYWTKVSAVLQKELNV</sequence>
<name>A0ABP8MXI6_9BACT</name>
<keyword evidence="6" id="KW-1185">Reference proteome</keyword>
<gene>
    <name evidence="5" type="ORF">GCM10023092_25000</name>
</gene>
<accession>A0ABP8MXI6</accession>
<evidence type="ECO:0000256" key="1">
    <source>
        <dbReference type="ARBA" id="ARBA00001974"/>
    </source>
</evidence>
<keyword evidence="3" id="KW-0274">FAD</keyword>
<protein>
    <recommendedName>
        <fullName evidence="4">Cryptochrome/DNA photolyase FAD-binding domain-containing protein</fullName>
    </recommendedName>
</protein>
<dbReference type="RefSeq" id="WP_344827701.1">
    <property type="nucleotide sequence ID" value="NZ_BAABEZ010000024.1"/>
</dbReference>
<evidence type="ECO:0000313" key="5">
    <source>
        <dbReference type="EMBL" id="GAA4457776.1"/>
    </source>
</evidence>
<dbReference type="InterPro" id="IPR002081">
    <property type="entry name" value="Cryptochrome/DNA_photolyase_1"/>
</dbReference>
<evidence type="ECO:0000259" key="4">
    <source>
        <dbReference type="Pfam" id="PF03441"/>
    </source>
</evidence>
<dbReference type="Gene3D" id="1.25.40.80">
    <property type="match status" value="1"/>
</dbReference>
<keyword evidence="2" id="KW-0285">Flavoprotein</keyword>
<organism evidence="5 6">
    <name type="scientific">Rurimicrobium arvi</name>
    <dbReference type="NCBI Taxonomy" id="2049916"/>
    <lineage>
        <taxon>Bacteria</taxon>
        <taxon>Pseudomonadati</taxon>
        <taxon>Bacteroidota</taxon>
        <taxon>Chitinophagia</taxon>
        <taxon>Chitinophagales</taxon>
        <taxon>Chitinophagaceae</taxon>
        <taxon>Rurimicrobium</taxon>
    </lineage>
</organism>
<comment type="caution">
    <text evidence="5">The sequence shown here is derived from an EMBL/GenBank/DDBJ whole genome shotgun (WGS) entry which is preliminary data.</text>
</comment>
<feature type="domain" description="Cryptochrome/DNA photolyase FAD-binding" evidence="4">
    <location>
        <begin position="68"/>
        <end position="198"/>
    </location>
</feature>
<dbReference type="Pfam" id="PF03441">
    <property type="entry name" value="FAD_binding_7"/>
    <property type="match status" value="1"/>
</dbReference>
<dbReference type="EMBL" id="BAABEZ010000024">
    <property type="protein sequence ID" value="GAA4457776.1"/>
    <property type="molecule type" value="Genomic_DNA"/>
</dbReference>
<dbReference type="InterPro" id="IPR005101">
    <property type="entry name" value="Cryptochr/Photolyase_FAD-bd"/>
</dbReference>
<dbReference type="InterPro" id="IPR036134">
    <property type="entry name" value="Crypto/Photolyase_FAD-like_sf"/>
</dbReference>
<reference evidence="6" key="1">
    <citation type="journal article" date="2019" name="Int. J. Syst. Evol. Microbiol.">
        <title>The Global Catalogue of Microorganisms (GCM) 10K type strain sequencing project: providing services to taxonomists for standard genome sequencing and annotation.</title>
        <authorList>
            <consortium name="The Broad Institute Genomics Platform"/>
            <consortium name="The Broad Institute Genome Sequencing Center for Infectious Disease"/>
            <person name="Wu L."/>
            <person name="Ma J."/>
        </authorList>
    </citation>
    <scope>NUCLEOTIDE SEQUENCE [LARGE SCALE GENOMIC DNA]</scope>
    <source>
        <strain evidence="6">JCM 31921</strain>
    </source>
</reference>